<feature type="domain" description="Beta/gamma crystallin 'Greek key'" evidence="3">
    <location>
        <begin position="384"/>
        <end position="428"/>
    </location>
</feature>
<dbReference type="Pfam" id="PF03663">
    <property type="entry name" value="Glyco_hydro_76"/>
    <property type="match status" value="1"/>
</dbReference>
<comment type="similarity">
    <text evidence="1">Belongs to the beta/gamma-crystallin family.</text>
</comment>
<dbReference type="AlphaFoldDB" id="A0A1M7Y6M9"/>
<dbReference type="InterPro" id="IPR001064">
    <property type="entry name" value="Beta/gamma_crystallin"/>
</dbReference>
<name>A0A1M7Y6M9_9FIRM</name>
<dbReference type="InterPro" id="IPR005198">
    <property type="entry name" value="Glyco_hydro_76"/>
</dbReference>
<keyword evidence="2" id="KW-0677">Repeat</keyword>
<dbReference type="Pfam" id="PF00030">
    <property type="entry name" value="Crystall"/>
    <property type="match status" value="1"/>
</dbReference>
<dbReference type="OrthoDB" id="787205at2"/>
<dbReference type="PROSITE" id="PS50915">
    <property type="entry name" value="CRYSTALLIN_BETA_GAMMA"/>
    <property type="match status" value="1"/>
</dbReference>
<dbReference type="SUPFAM" id="SSF48208">
    <property type="entry name" value="Six-hairpin glycosidases"/>
    <property type="match status" value="1"/>
</dbReference>
<proteinExistence type="inferred from homology"/>
<dbReference type="InterPro" id="IPR011024">
    <property type="entry name" value="G_crystallin-like"/>
</dbReference>
<dbReference type="EMBL" id="FRFD01000005">
    <property type="protein sequence ID" value="SHO48303.1"/>
    <property type="molecule type" value="Genomic_DNA"/>
</dbReference>
<dbReference type="PANTHER" id="PTHR47791">
    <property type="entry name" value="MEIOTICALLY UP-REGULATED GENE 191 PROTEIN"/>
    <property type="match status" value="1"/>
</dbReference>
<accession>A0A1M7Y6M9</accession>
<organism evidence="4 5">
    <name type="scientific">Anaerocolumna xylanovorans DSM 12503</name>
    <dbReference type="NCBI Taxonomy" id="1121345"/>
    <lineage>
        <taxon>Bacteria</taxon>
        <taxon>Bacillati</taxon>
        <taxon>Bacillota</taxon>
        <taxon>Clostridia</taxon>
        <taxon>Lachnospirales</taxon>
        <taxon>Lachnospiraceae</taxon>
        <taxon>Anaerocolumna</taxon>
    </lineage>
</organism>
<dbReference type="GO" id="GO:0005975">
    <property type="term" value="P:carbohydrate metabolic process"/>
    <property type="evidence" value="ECO:0007669"/>
    <property type="project" value="InterPro"/>
</dbReference>
<evidence type="ECO:0000256" key="2">
    <source>
        <dbReference type="ARBA" id="ARBA00022737"/>
    </source>
</evidence>
<dbReference type="Gene3D" id="1.50.10.20">
    <property type="match status" value="1"/>
</dbReference>
<keyword evidence="5" id="KW-1185">Reference proteome</keyword>
<dbReference type="RefSeq" id="WP_073588483.1">
    <property type="nucleotide sequence ID" value="NZ_FRFD01000005.1"/>
</dbReference>
<dbReference type="InterPro" id="IPR053169">
    <property type="entry name" value="MUG_Protein"/>
</dbReference>
<dbReference type="Proteomes" id="UP000184612">
    <property type="component" value="Unassembled WGS sequence"/>
</dbReference>
<evidence type="ECO:0000256" key="1">
    <source>
        <dbReference type="ARBA" id="ARBA00009646"/>
    </source>
</evidence>
<dbReference type="SUPFAM" id="SSF49695">
    <property type="entry name" value="gamma-Crystallin-like"/>
    <property type="match status" value="2"/>
</dbReference>
<protein>
    <submittedName>
        <fullName evidence="4">Beta/Gamma crystallin</fullName>
    </submittedName>
</protein>
<dbReference type="STRING" id="1121345.SAMN02745217_01764"/>
<evidence type="ECO:0000259" key="3">
    <source>
        <dbReference type="PROSITE" id="PS50915"/>
    </source>
</evidence>
<dbReference type="Gene3D" id="2.60.20.10">
    <property type="entry name" value="Crystallins"/>
    <property type="match status" value="2"/>
</dbReference>
<sequence>MKNLKDKSKKTLVIFLTALLIISTFLPGPVTVKAHTSTIADVAMDAFQNYCYNPNTKLYYGNTDKNSVAAIWTHAIFWNTVMDAYERTGDSKYLTLINDIYEGGYAQYDGYNWNNQEVWFVFDDLMWWIISMARAYEITGNTEYLDVALDGFDNVYSRAYDSVNGGVFWGFGPNGMGKGHKNSCINYPTIIAALQFYEITGNVDYLNKATDIYSWARTHLFNASTGSVPDLISDQGIVDWTNYTYNQGTMIGAASMLYLATGNISYLNDANLAANYTREVMCNNDGILPAEGDWNEQGTMKAIFAHYISVLINDCGQTQWLSWINDNINLVWSNRDNQRNLMYRDYTVPCSSGMIQTYEASSAVAFLQVIPPDQSENKLSIPTPQITVYENDQYGGASYILRPGRYTREALTNAGVPDNWMTSLKVPDGCTVEIYSDDNFAGTMWEFTGDSSNIGPTANDQMTSCIIYYDRGVTFYSGDLFQGSAVTLTKGTYSLDELIQLGIPNDSVSSLAIPKNCSVTIYENMLFDGQSWLFNYGTHNVGAACNDKMSSVRIY</sequence>
<evidence type="ECO:0000313" key="4">
    <source>
        <dbReference type="EMBL" id="SHO48303.1"/>
    </source>
</evidence>
<dbReference type="InterPro" id="IPR008928">
    <property type="entry name" value="6-hairpin_glycosidase_sf"/>
</dbReference>
<reference evidence="4 5" key="1">
    <citation type="submission" date="2016-12" db="EMBL/GenBank/DDBJ databases">
        <authorList>
            <person name="Song W.-J."/>
            <person name="Kurnit D.M."/>
        </authorList>
    </citation>
    <scope>NUCLEOTIDE SEQUENCE [LARGE SCALE GENOMIC DNA]</scope>
    <source>
        <strain evidence="4 5">DSM 12503</strain>
    </source>
</reference>
<dbReference type="PANTHER" id="PTHR47791:SF3">
    <property type="entry name" value="MEIOTICALLY UP-REGULATED GENE 191 PROTEIN"/>
    <property type="match status" value="1"/>
</dbReference>
<evidence type="ECO:0000313" key="5">
    <source>
        <dbReference type="Proteomes" id="UP000184612"/>
    </source>
</evidence>
<gene>
    <name evidence="4" type="ORF">SAMN02745217_01764</name>
</gene>
<dbReference type="SMART" id="SM00247">
    <property type="entry name" value="XTALbg"/>
    <property type="match status" value="2"/>
</dbReference>